<dbReference type="Proteomes" id="UP000295705">
    <property type="component" value="Unassembled WGS sequence"/>
</dbReference>
<feature type="transmembrane region" description="Helical" evidence="1">
    <location>
        <begin position="59"/>
        <end position="80"/>
    </location>
</feature>
<protein>
    <submittedName>
        <fullName evidence="2">Uncharacterized protein</fullName>
    </submittedName>
</protein>
<keyword evidence="1" id="KW-1133">Transmembrane helix</keyword>
<proteinExistence type="predicted"/>
<reference evidence="2 3" key="1">
    <citation type="submission" date="2019-03" db="EMBL/GenBank/DDBJ databases">
        <title>Genomic Encyclopedia of Type Strains, Phase IV (KMG-IV): sequencing the most valuable type-strain genomes for metagenomic binning, comparative biology and taxonomic classification.</title>
        <authorList>
            <person name="Goeker M."/>
        </authorList>
    </citation>
    <scope>NUCLEOTIDE SEQUENCE [LARGE SCALE GENOMIC DNA]</scope>
    <source>
        <strain evidence="2 3">DSM 45775</strain>
    </source>
</reference>
<dbReference type="EMBL" id="SNYO01000010">
    <property type="protein sequence ID" value="TDQ50095.1"/>
    <property type="molecule type" value="Genomic_DNA"/>
</dbReference>
<keyword evidence="3" id="KW-1185">Reference proteome</keyword>
<gene>
    <name evidence="2" type="ORF">EV188_11091</name>
</gene>
<dbReference type="AlphaFoldDB" id="A0A4R6UX13"/>
<sequence length="166" mass="17723">MGSGGYVDVLTTAHVTVRARPGAIEVRERAGSRDDATIVAVLVFAIGGAVGLVTAPVSVATWVLGPFVVLFGVFGVWSLVRRWTSPAVHLDCVAWTAAGPGIPRRRSFGRPPVVHTAVARDRYGSANVALTAQGRSTVVVGRIPDDEAEEVARCLRRLVRERDLRT</sequence>
<evidence type="ECO:0000313" key="3">
    <source>
        <dbReference type="Proteomes" id="UP000295705"/>
    </source>
</evidence>
<comment type="caution">
    <text evidence="2">The sequence shown here is derived from an EMBL/GenBank/DDBJ whole genome shotgun (WGS) entry which is preliminary data.</text>
</comment>
<evidence type="ECO:0000256" key="1">
    <source>
        <dbReference type="SAM" id="Phobius"/>
    </source>
</evidence>
<feature type="transmembrane region" description="Helical" evidence="1">
    <location>
        <begin position="36"/>
        <end position="53"/>
    </location>
</feature>
<keyword evidence="1" id="KW-0472">Membrane</keyword>
<evidence type="ECO:0000313" key="2">
    <source>
        <dbReference type="EMBL" id="TDQ50095.1"/>
    </source>
</evidence>
<organism evidence="2 3">
    <name type="scientific">Actinomycetospora succinea</name>
    <dbReference type="NCBI Taxonomy" id="663603"/>
    <lineage>
        <taxon>Bacteria</taxon>
        <taxon>Bacillati</taxon>
        <taxon>Actinomycetota</taxon>
        <taxon>Actinomycetes</taxon>
        <taxon>Pseudonocardiales</taxon>
        <taxon>Pseudonocardiaceae</taxon>
        <taxon>Actinomycetospora</taxon>
    </lineage>
</organism>
<accession>A0A4R6UX13</accession>
<name>A0A4R6UX13_9PSEU</name>
<dbReference type="RefSeq" id="WP_133829179.1">
    <property type="nucleotide sequence ID" value="NZ_BAABHR010000020.1"/>
</dbReference>
<keyword evidence="1" id="KW-0812">Transmembrane</keyword>